<reference evidence="1 3" key="2">
    <citation type="submission" date="2018-07" db="EMBL/GenBank/DDBJ databases">
        <title>Complete genome of the Arcobacter bivalviorum type strain LMG 26154.</title>
        <authorList>
            <person name="Miller W.G."/>
            <person name="Yee E."/>
            <person name="Bono J.L."/>
        </authorList>
    </citation>
    <scope>NUCLEOTIDE SEQUENCE [LARGE SCALE GENOMIC DNA]</scope>
    <source>
        <strain evidence="1 3">LMG 26154</strain>
    </source>
</reference>
<evidence type="ECO:0000313" key="3">
    <source>
        <dbReference type="Proteomes" id="UP000253850"/>
    </source>
</evidence>
<keyword evidence="4" id="KW-1185">Reference proteome</keyword>
<evidence type="ECO:0000313" key="1">
    <source>
        <dbReference type="EMBL" id="AXH11301.1"/>
    </source>
</evidence>
<dbReference type="AlphaFoldDB" id="A0AAX2A891"/>
<sequence>MINNILEDIEYKELVSTQVKDTMNYLVNKGQEFAVTANIDAVEFNPELPSATKEQLAKFSLFVLKNYTYSTIKISETHISFEAGFGSENFGSTVKIPFYAIFQIVVDESILFINSVATIDKYNENITKEKSLNVFKNNPNNRRFK</sequence>
<organism evidence="2 4">
    <name type="scientific">Halarcobacter bivalviorum</name>
    <dbReference type="NCBI Taxonomy" id="663364"/>
    <lineage>
        <taxon>Bacteria</taxon>
        <taxon>Pseudomonadati</taxon>
        <taxon>Campylobacterota</taxon>
        <taxon>Epsilonproteobacteria</taxon>
        <taxon>Campylobacterales</taxon>
        <taxon>Arcobacteraceae</taxon>
        <taxon>Halarcobacter</taxon>
    </lineage>
</organism>
<dbReference type="EMBL" id="CP031217">
    <property type="protein sequence ID" value="AXH11301.1"/>
    <property type="molecule type" value="Genomic_DNA"/>
</dbReference>
<protein>
    <recommendedName>
        <fullName evidence="5">Stringent starvation protein B</fullName>
    </recommendedName>
</protein>
<dbReference type="EMBL" id="PDKM01000005">
    <property type="protein sequence ID" value="RXK09568.1"/>
    <property type="molecule type" value="Genomic_DNA"/>
</dbReference>
<gene>
    <name evidence="1" type="ORF">ABIV_0269</name>
    <name evidence="2" type="ORF">CRV05_09715</name>
</gene>
<dbReference type="Proteomes" id="UP000289193">
    <property type="component" value="Unassembled WGS sequence"/>
</dbReference>
<accession>A0AAX2A891</accession>
<reference evidence="2 4" key="1">
    <citation type="submission" date="2017-10" db="EMBL/GenBank/DDBJ databases">
        <title>Genomics of the genus Arcobacter.</title>
        <authorList>
            <person name="Perez-Cataluna A."/>
            <person name="Figueras M.J."/>
        </authorList>
    </citation>
    <scope>NUCLEOTIDE SEQUENCE [LARGE SCALE GENOMIC DNA]</scope>
    <source>
        <strain evidence="2 4">CECT 7835</strain>
    </source>
</reference>
<proteinExistence type="predicted"/>
<dbReference type="KEGG" id="hbv:ABIV_0269"/>
<dbReference type="RefSeq" id="WP_114838184.1">
    <property type="nucleotide sequence ID" value="NZ_CP031217.1"/>
</dbReference>
<evidence type="ECO:0008006" key="5">
    <source>
        <dbReference type="Google" id="ProtNLM"/>
    </source>
</evidence>
<dbReference type="Proteomes" id="UP000253850">
    <property type="component" value="Chromosome"/>
</dbReference>
<evidence type="ECO:0000313" key="2">
    <source>
        <dbReference type="EMBL" id="RXK09568.1"/>
    </source>
</evidence>
<name>A0AAX2A891_9BACT</name>
<evidence type="ECO:0000313" key="4">
    <source>
        <dbReference type="Proteomes" id="UP000289193"/>
    </source>
</evidence>